<dbReference type="Pfam" id="PF08543">
    <property type="entry name" value="Phos_pyr_kin"/>
    <property type="match status" value="1"/>
</dbReference>
<evidence type="ECO:0000256" key="3">
    <source>
        <dbReference type="ARBA" id="ARBA00003848"/>
    </source>
</evidence>
<keyword evidence="9" id="KW-1185">Reference proteome</keyword>
<reference evidence="9" key="1">
    <citation type="journal article" date="2019" name="Int. J. Syst. Evol. Microbiol.">
        <title>The Global Catalogue of Microorganisms (GCM) 10K type strain sequencing project: providing services to taxonomists for standard genome sequencing and annotation.</title>
        <authorList>
            <consortium name="The Broad Institute Genomics Platform"/>
            <consortium name="The Broad Institute Genome Sequencing Center for Infectious Disease"/>
            <person name="Wu L."/>
            <person name="Ma J."/>
        </authorList>
    </citation>
    <scope>NUCLEOTIDE SEQUENCE [LARGE SCALE GENOMIC DNA]</scope>
    <source>
        <strain evidence="9">IBRC-M 10908</strain>
    </source>
</reference>
<dbReference type="InterPro" id="IPR004399">
    <property type="entry name" value="HMP/HMP-P_kinase_dom"/>
</dbReference>
<comment type="caution">
    <text evidence="8">The sequence shown here is derived from an EMBL/GenBank/DDBJ whole genome shotgun (WGS) entry which is preliminary data.</text>
</comment>
<organism evidence="8 9">
    <name type="scientific">Salininema proteolyticum</name>
    <dbReference type="NCBI Taxonomy" id="1607685"/>
    <lineage>
        <taxon>Bacteria</taxon>
        <taxon>Bacillati</taxon>
        <taxon>Actinomycetota</taxon>
        <taxon>Actinomycetes</taxon>
        <taxon>Glycomycetales</taxon>
        <taxon>Glycomycetaceae</taxon>
        <taxon>Salininema</taxon>
    </lineage>
</organism>
<feature type="domain" description="Pyridoxamine kinase/Phosphomethylpyrimidine kinase" evidence="7">
    <location>
        <begin position="23"/>
        <end position="267"/>
    </location>
</feature>
<dbReference type="Proteomes" id="UP001595823">
    <property type="component" value="Unassembled WGS sequence"/>
</dbReference>
<gene>
    <name evidence="8" type="primary">thiD</name>
    <name evidence="8" type="ORF">ACFPET_00595</name>
</gene>
<dbReference type="EC" id="2.7.4.7" evidence="8"/>
<dbReference type="PANTHER" id="PTHR20858:SF17">
    <property type="entry name" value="HYDROXYMETHYLPYRIMIDINE_PHOSPHOMETHYLPYRIMIDINE KINASE THI20-RELATED"/>
    <property type="match status" value="1"/>
</dbReference>
<evidence type="ECO:0000256" key="2">
    <source>
        <dbReference type="ARBA" id="ARBA00000565"/>
    </source>
</evidence>
<comment type="pathway">
    <text evidence="4">Cofactor biosynthesis; thiamine diphosphate biosynthesis; 4-amino-2-methyl-5-diphosphomethylpyrimidine from 5-amino-1-(5-phospho-D-ribosyl)imidazole: step 3/3.</text>
</comment>
<comment type="catalytic activity">
    <reaction evidence="1">
        <text>4-amino-5-hydroxymethyl-2-methylpyrimidine + ATP = 4-amino-2-methyl-5-(phosphooxymethyl)pyrimidine + ADP + H(+)</text>
        <dbReference type="Rhea" id="RHEA:23096"/>
        <dbReference type="ChEBI" id="CHEBI:15378"/>
        <dbReference type="ChEBI" id="CHEBI:16892"/>
        <dbReference type="ChEBI" id="CHEBI:30616"/>
        <dbReference type="ChEBI" id="CHEBI:58354"/>
        <dbReference type="ChEBI" id="CHEBI:456216"/>
        <dbReference type="EC" id="2.7.1.49"/>
    </reaction>
</comment>
<dbReference type="NCBIfam" id="TIGR00097">
    <property type="entry name" value="HMP-P_kinase"/>
    <property type="match status" value="1"/>
</dbReference>
<accession>A0ABV8TSW6</accession>
<evidence type="ECO:0000256" key="4">
    <source>
        <dbReference type="ARBA" id="ARBA00004769"/>
    </source>
</evidence>
<keyword evidence="8" id="KW-0418">Kinase</keyword>
<evidence type="ECO:0000256" key="6">
    <source>
        <dbReference type="SAM" id="MobiDB-lite"/>
    </source>
</evidence>
<evidence type="ECO:0000313" key="9">
    <source>
        <dbReference type="Proteomes" id="UP001595823"/>
    </source>
</evidence>
<evidence type="ECO:0000313" key="8">
    <source>
        <dbReference type="EMBL" id="MFC4333697.1"/>
    </source>
</evidence>
<evidence type="ECO:0000259" key="7">
    <source>
        <dbReference type="Pfam" id="PF08543"/>
    </source>
</evidence>
<keyword evidence="5" id="KW-0784">Thiamine biosynthesis</keyword>
<proteinExistence type="predicted"/>
<evidence type="ECO:0000256" key="1">
    <source>
        <dbReference type="ARBA" id="ARBA00000151"/>
    </source>
</evidence>
<dbReference type="EMBL" id="JBHSDK010000001">
    <property type="protein sequence ID" value="MFC4333697.1"/>
    <property type="molecule type" value="Genomic_DNA"/>
</dbReference>
<comment type="function">
    <text evidence="3">Catalyzes the phosphorylation of hydroxymethylpyrimidine phosphate (HMP-P) to HMP-PP, and of HMP to HMP-P.</text>
</comment>
<dbReference type="CDD" id="cd01169">
    <property type="entry name" value="HMPP_kinase"/>
    <property type="match status" value="1"/>
</dbReference>
<keyword evidence="8" id="KW-0808">Transferase</keyword>
<evidence type="ECO:0000256" key="5">
    <source>
        <dbReference type="ARBA" id="ARBA00022977"/>
    </source>
</evidence>
<feature type="region of interest" description="Disordered" evidence="6">
    <location>
        <begin position="263"/>
        <end position="283"/>
    </location>
</feature>
<comment type="catalytic activity">
    <reaction evidence="2">
        <text>4-amino-2-methyl-5-(phosphooxymethyl)pyrimidine + ATP = 4-amino-2-methyl-5-(diphosphooxymethyl)pyrimidine + ADP</text>
        <dbReference type="Rhea" id="RHEA:19893"/>
        <dbReference type="ChEBI" id="CHEBI:30616"/>
        <dbReference type="ChEBI" id="CHEBI:57841"/>
        <dbReference type="ChEBI" id="CHEBI:58354"/>
        <dbReference type="ChEBI" id="CHEBI:456216"/>
        <dbReference type="EC" id="2.7.4.7"/>
    </reaction>
</comment>
<dbReference type="InterPro" id="IPR029056">
    <property type="entry name" value="Ribokinase-like"/>
</dbReference>
<dbReference type="SUPFAM" id="SSF53613">
    <property type="entry name" value="Ribokinase-like"/>
    <property type="match status" value="1"/>
</dbReference>
<name>A0ABV8TSW6_9ACTN</name>
<dbReference type="EC" id="2.7.1.49" evidence="8"/>
<sequence length="283" mass="28704">MNAEGTSTAGATPATVTTIAGSDSGGGAGIQADLHAFAAHGVHGTSVVTALTAQNTRGVTKAEPAGTAMVAAQLDAVLADFDVRAVKTGMLADLDTLALVAEQARKGRLPNLVVDPVMVTTSGDSLFEGDPKQYLHAFADSPTVITPNVIEAQQLSGTVIRDLADARHAAETIARSGPRAVLVKGGHLGPRSTSDLLYVDGRAFTFAAEHVDTANTHGTGCTLAAAIAANLALGLDLVQAIDHAKRYLTRALKAAAGQRLGSGPGPVLHSVPVHSAPEFATDA</sequence>
<dbReference type="RefSeq" id="WP_380617432.1">
    <property type="nucleotide sequence ID" value="NZ_JBHSDK010000001.1"/>
</dbReference>
<protein>
    <submittedName>
        <fullName evidence="8">Bifunctional hydroxymethylpyrimidine kinase/phosphomethylpyrimidine kinase</fullName>
        <ecNumber evidence="8">2.7.1.49</ecNumber>
        <ecNumber evidence="8">2.7.4.7</ecNumber>
    </submittedName>
</protein>
<dbReference type="Gene3D" id="3.40.1190.20">
    <property type="match status" value="1"/>
</dbReference>
<dbReference type="GO" id="GO:0008902">
    <property type="term" value="F:hydroxymethylpyrimidine kinase activity"/>
    <property type="evidence" value="ECO:0007669"/>
    <property type="project" value="UniProtKB-EC"/>
</dbReference>
<dbReference type="GO" id="GO:0008972">
    <property type="term" value="F:phosphomethylpyrimidine kinase activity"/>
    <property type="evidence" value="ECO:0007669"/>
    <property type="project" value="UniProtKB-EC"/>
</dbReference>
<dbReference type="PANTHER" id="PTHR20858">
    <property type="entry name" value="PHOSPHOMETHYLPYRIMIDINE KINASE"/>
    <property type="match status" value="1"/>
</dbReference>
<dbReference type="InterPro" id="IPR013749">
    <property type="entry name" value="PM/HMP-P_kinase-1"/>
</dbReference>